<comment type="caution">
    <text evidence="2">The sequence shown here is derived from an EMBL/GenBank/DDBJ whole genome shotgun (WGS) entry which is preliminary data.</text>
</comment>
<proteinExistence type="predicted"/>
<gene>
    <name evidence="2" type="ORF">VZC37_20655</name>
</gene>
<protein>
    <recommendedName>
        <fullName evidence="4">Secreted protein</fullName>
    </recommendedName>
</protein>
<dbReference type="EMBL" id="JAZDUF010000007">
    <property type="protein sequence ID" value="MEE3852763.1"/>
    <property type="molecule type" value="Genomic_DNA"/>
</dbReference>
<feature type="chain" id="PRO_5046787476" description="Secreted protein" evidence="1">
    <location>
        <begin position="43"/>
        <end position="283"/>
    </location>
</feature>
<evidence type="ECO:0000313" key="3">
    <source>
        <dbReference type="Proteomes" id="UP001347146"/>
    </source>
</evidence>
<accession>A0ABU7MIZ2</accession>
<keyword evidence="3" id="KW-1185">Reference proteome</keyword>
<evidence type="ECO:0008006" key="4">
    <source>
        <dbReference type="Google" id="ProtNLM"/>
    </source>
</evidence>
<organism evidence="2 3">
    <name type="scientific">Gordonia sesuvii</name>
    <dbReference type="NCBI Taxonomy" id="3116777"/>
    <lineage>
        <taxon>Bacteria</taxon>
        <taxon>Bacillati</taxon>
        <taxon>Actinomycetota</taxon>
        <taxon>Actinomycetes</taxon>
        <taxon>Mycobacteriales</taxon>
        <taxon>Gordoniaceae</taxon>
        <taxon>Gordonia</taxon>
    </lineage>
</organism>
<dbReference type="RefSeq" id="WP_330435272.1">
    <property type="nucleotide sequence ID" value="NZ_JAZDUF010000007.1"/>
</dbReference>
<keyword evidence="1" id="KW-0732">Signal</keyword>
<name>A0ABU7MIZ2_9ACTN</name>
<evidence type="ECO:0000313" key="2">
    <source>
        <dbReference type="EMBL" id="MEE3852763.1"/>
    </source>
</evidence>
<sequence length="283" mass="29551">MRLPALQSLRSRRIRRPARRAAIAAVSIAAATALAMPAVADAAPAAVHPKVDQRVLDSLGAFAPAIIGAVATKGPDGKISPQLLDQARTLSAAPGLPPEVKKIWDEVIDFLGEPGRVAAERRLAAEREPGEPEIPQGPNAPKIQEFLYPTLGFGCMEGNGSPDGGNSLGRALVTAGPQDAPAPGPKRGEAGYVYTSLGTGPAINNPNRKLWVSWLNIDNGRTGQNQLKRNPKINVADGPGTFTTIAKTGRGRVVSTIYGDVTTRSDGRVNSCTIVPTIGLAIV</sequence>
<dbReference type="Proteomes" id="UP001347146">
    <property type="component" value="Unassembled WGS sequence"/>
</dbReference>
<feature type="signal peptide" evidence="1">
    <location>
        <begin position="1"/>
        <end position="42"/>
    </location>
</feature>
<reference evidence="2 3" key="1">
    <citation type="submission" date="2024-01" db="EMBL/GenBank/DDBJ databases">
        <title>Draft genome sequence of Gordonia sp. LSe1-13.</title>
        <authorList>
            <person name="Suphannarot A."/>
            <person name="Mingma R."/>
        </authorList>
    </citation>
    <scope>NUCLEOTIDE SEQUENCE [LARGE SCALE GENOMIC DNA]</scope>
    <source>
        <strain evidence="2 3">LSe1-13</strain>
    </source>
</reference>
<evidence type="ECO:0000256" key="1">
    <source>
        <dbReference type="SAM" id="SignalP"/>
    </source>
</evidence>